<accession>A0A645GU26</accession>
<proteinExistence type="predicted"/>
<sequence>MASLIWSMPCDWSALALLISPMMSETRRTLTTISSMVLPAFSTSMQPSETLRTEASISPLISLAASALRPASWRTSPATTAKPRPCSPARAASTAAFSARMLVWKAMESITPMMSAILRDEALMDSMVCTTWPTTSPPRTATFEADSASSLACLPLS</sequence>
<comment type="caution">
    <text evidence="1">The sequence shown here is derived from an EMBL/GenBank/DDBJ whole genome shotgun (WGS) entry which is preliminary data.</text>
</comment>
<dbReference type="EMBL" id="VSSQ01077503">
    <property type="protein sequence ID" value="MPN27554.1"/>
    <property type="molecule type" value="Genomic_DNA"/>
</dbReference>
<evidence type="ECO:0000313" key="1">
    <source>
        <dbReference type="EMBL" id="MPN27554.1"/>
    </source>
</evidence>
<protein>
    <submittedName>
        <fullName evidence="1">Uncharacterized protein</fullName>
    </submittedName>
</protein>
<dbReference type="AlphaFoldDB" id="A0A645GU26"/>
<reference evidence="1" key="1">
    <citation type="submission" date="2019-08" db="EMBL/GenBank/DDBJ databases">
        <authorList>
            <person name="Kucharzyk K."/>
            <person name="Murdoch R.W."/>
            <person name="Higgins S."/>
            <person name="Loffler F."/>
        </authorList>
    </citation>
    <scope>NUCLEOTIDE SEQUENCE</scope>
</reference>
<gene>
    <name evidence="1" type="ORF">SDC9_174988</name>
</gene>
<name>A0A645GU26_9ZZZZ</name>
<organism evidence="1">
    <name type="scientific">bioreactor metagenome</name>
    <dbReference type="NCBI Taxonomy" id="1076179"/>
    <lineage>
        <taxon>unclassified sequences</taxon>
        <taxon>metagenomes</taxon>
        <taxon>ecological metagenomes</taxon>
    </lineage>
</organism>